<dbReference type="SUPFAM" id="SSF54534">
    <property type="entry name" value="FKBP-like"/>
    <property type="match status" value="1"/>
</dbReference>
<keyword evidence="4" id="KW-0143">Chaperone</keyword>
<dbReference type="Gene3D" id="1.10.4030.10">
    <property type="entry name" value="Porin chaperone SurA, peptide-binding domain"/>
    <property type="match status" value="1"/>
</dbReference>
<evidence type="ECO:0000259" key="8">
    <source>
        <dbReference type="PROSITE" id="PS50198"/>
    </source>
</evidence>
<reference evidence="9 10" key="1">
    <citation type="submission" date="2016-11" db="EMBL/GenBank/DDBJ databases">
        <title>Mixed transmission modes and dynamic genome evolution in an obligate animal-bacterial symbiosis.</title>
        <authorList>
            <person name="Russell S.L."/>
            <person name="Corbett-Detig R.B."/>
            <person name="Cavanaugh C.M."/>
        </authorList>
    </citation>
    <scope>NUCLEOTIDE SEQUENCE [LARGE SCALE GENOMIC DNA]</scope>
    <source>
        <strain evidence="9">Sp-SM6</strain>
    </source>
</reference>
<dbReference type="AlphaFoldDB" id="A0A1T2L374"/>
<dbReference type="InterPro" id="IPR027304">
    <property type="entry name" value="Trigger_fact/SurA_dom_sf"/>
</dbReference>
<dbReference type="InterPro" id="IPR023058">
    <property type="entry name" value="PPIase_PpiC_CS"/>
</dbReference>
<organism evidence="9 10">
    <name type="scientific">Solemya elarraichensis gill symbiont</name>
    <dbReference type="NCBI Taxonomy" id="1918949"/>
    <lineage>
        <taxon>Bacteria</taxon>
        <taxon>Pseudomonadati</taxon>
        <taxon>Pseudomonadota</taxon>
        <taxon>Gammaproteobacteria</taxon>
        <taxon>sulfur-oxidizing symbionts</taxon>
    </lineage>
</organism>
<evidence type="ECO:0000313" key="9">
    <source>
        <dbReference type="EMBL" id="OOZ39555.1"/>
    </source>
</evidence>
<sequence length="324" mass="36286">MIQTQVDQMKKIPFLIVLGFALLLPLAAHAAKPLDEIVAVVEDDVVLRSELNRAMKGNRRQKGESKQAHERRVLDKLITSRAQKLAADRAGIKVTDEEVDAAVATIAARHKISVAQLRQILGRQGQSYSAFRENLRKQIGQQKFHQKSLSSQVQVTESEIDNYLSIHGGSGKTKTINQTKARHILLRPGEQLSNKEAKARLAEIRKQIVDGESFASLAQAYSDDTASALKGGDLGWLSPGVAPPAFEKQLKRLKKDQISQPFQTPFGWHLAQVLDRRKQKSADTAAREAAKAKIQQRKIEESLDLLARRLRDQAYVEYRDNDFE</sequence>
<keyword evidence="10" id="KW-1185">Reference proteome</keyword>
<keyword evidence="1 7" id="KW-0732">Signal</keyword>
<comment type="caution">
    <text evidence="9">The sequence shown here is derived from an EMBL/GenBank/DDBJ whole genome shotgun (WGS) entry which is preliminary data.</text>
</comment>
<evidence type="ECO:0000256" key="1">
    <source>
        <dbReference type="ARBA" id="ARBA00022729"/>
    </source>
</evidence>
<gene>
    <name evidence="9" type="ORF">BOW52_07170</name>
</gene>
<dbReference type="GO" id="GO:0003755">
    <property type="term" value="F:peptidyl-prolyl cis-trans isomerase activity"/>
    <property type="evidence" value="ECO:0007669"/>
    <property type="project" value="UniProtKB-KW"/>
</dbReference>
<dbReference type="InterPro" id="IPR015391">
    <property type="entry name" value="SurA_N"/>
</dbReference>
<feature type="chain" id="PRO_5012120072" description="PpiC domain-containing protein" evidence="7">
    <location>
        <begin position="31"/>
        <end position="324"/>
    </location>
</feature>
<dbReference type="PANTHER" id="PTHR47637:SF1">
    <property type="entry name" value="CHAPERONE SURA"/>
    <property type="match status" value="1"/>
</dbReference>
<dbReference type="PANTHER" id="PTHR47637">
    <property type="entry name" value="CHAPERONE SURA"/>
    <property type="match status" value="1"/>
</dbReference>
<dbReference type="PROSITE" id="PS01096">
    <property type="entry name" value="PPIC_PPIASE_1"/>
    <property type="match status" value="1"/>
</dbReference>
<protein>
    <recommendedName>
        <fullName evidence="8">PpiC domain-containing protein</fullName>
    </recommendedName>
</protein>
<evidence type="ECO:0000256" key="2">
    <source>
        <dbReference type="ARBA" id="ARBA00022764"/>
    </source>
</evidence>
<proteinExistence type="predicted"/>
<keyword evidence="5 6" id="KW-0413">Isomerase</keyword>
<keyword evidence="2" id="KW-0574">Periplasm</keyword>
<evidence type="ECO:0000256" key="5">
    <source>
        <dbReference type="ARBA" id="ARBA00023235"/>
    </source>
</evidence>
<dbReference type="SUPFAM" id="SSF109998">
    <property type="entry name" value="Triger factor/SurA peptide-binding domain-like"/>
    <property type="match status" value="1"/>
</dbReference>
<keyword evidence="3 6" id="KW-0697">Rotamase</keyword>
<dbReference type="Gene3D" id="3.10.50.40">
    <property type="match status" value="1"/>
</dbReference>
<dbReference type="Pfam" id="PF09312">
    <property type="entry name" value="SurA_N"/>
    <property type="match status" value="1"/>
</dbReference>
<evidence type="ECO:0000256" key="6">
    <source>
        <dbReference type="PROSITE-ProRule" id="PRU00278"/>
    </source>
</evidence>
<evidence type="ECO:0000256" key="3">
    <source>
        <dbReference type="ARBA" id="ARBA00023110"/>
    </source>
</evidence>
<dbReference type="InterPro" id="IPR050280">
    <property type="entry name" value="OMP_Chaperone_SurA"/>
</dbReference>
<dbReference type="InterPro" id="IPR000297">
    <property type="entry name" value="PPIase_PpiC"/>
</dbReference>
<name>A0A1T2L374_9GAMM</name>
<dbReference type="PROSITE" id="PS50198">
    <property type="entry name" value="PPIC_PPIASE_2"/>
    <property type="match status" value="1"/>
</dbReference>
<dbReference type="EMBL" id="MPRK01000123">
    <property type="protein sequence ID" value="OOZ39555.1"/>
    <property type="molecule type" value="Genomic_DNA"/>
</dbReference>
<dbReference type="InterPro" id="IPR046357">
    <property type="entry name" value="PPIase_dom_sf"/>
</dbReference>
<evidence type="ECO:0000256" key="7">
    <source>
        <dbReference type="SAM" id="SignalP"/>
    </source>
</evidence>
<accession>A0A1T2L374</accession>
<feature type="signal peptide" evidence="7">
    <location>
        <begin position="1"/>
        <end position="30"/>
    </location>
</feature>
<dbReference type="Pfam" id="PF00639">
    <property type="entry name" value="Rotamase"/>
    <property type="match status" value="1"/>
</dbReference>
<evidence type="ECO:0000256" key="4">
    <source>
        <dbReference type="ARBA" id="ARBA00023186"/>
    </source>
</evidence>
<feature type="domain" description="PpiC" evidence="8">
    <location>
        <begin position="176"/>
        <end position="275"/>
    </location>
</feature>
<dbReference type="Proteomes" id="UP000190198">
    <property type="component" value="Unassembled WGS sequence"/>
</dbReference>
<evidence type="ECO:0000313" key="10">
    <source>
        <dbReference type="Proteomes" id="UP000190198"/>
    </source>
</evidence>